<sequence>MTKPSSLAAGPAHFTAAKILTVPSSKTRVPIHQKSNPPHFLNLIKPSSSKPLRRFFTVYSSISPAVDSDVETTPSQPQNGAVSEESHTVEEIRSPSVIPSNLGLGLPKLSLSDQAFFLLLFIASTTTASLVGFLAAAIPTLSAMGRTAIALSKLADTAHEEVPSTMAAIRLSCLEISDLTVELSDLSQEVADGVSKSTQAVQAADAGIRQIGSLAREQTKSMIEERANLPVISLQPFVAGAAKKTSHVVGRATRTFVNIISRRELNSEKKDDSTLDSLEV</sequence>
<proteinExistence type="predicted"/>
<gene>
    <name evidence="3" type="ORF">ACH5RR_018728</name>
</gene>
<accession>A0ABD2ZN68</accession>
<reference evidence="3 4" key="1">
    <citation type="submission" date="2024-11" db="EMBL/GenBank/DDBJ databases">
        <title>A near-complete genome assembly of Cinchona calisaya.</title>
        <authorList>
            <person name="Lian D.C."/>
            <person name="Zhao X.W."/>
            <person name="Wei L."/>
        </authorList>
    </citation>
    <scope>NUCLEOTIDE SEQUENCE [LARGE SCALE GENOMIC DNA]</scope>
    <source>
        <tissue evidence="3">Nenye</tissue>
    </source>
</reference>
<dbReference type="Proteomes" id="UP001630127">
    <property type="component" value="Unassembled WGS sequence"/>
</dbReference>
<organism evidence="3 4">
    <name type="scientific">Cinchona calisaya</name>
    <dbReference type="NCBI Taxonomy" id="153742"/>
    <lineage>
        <taxon>Eukaryota</taxon>
        <taxon>Viridiplantae</taxon>
        <taxon>Streptophyta</taxon>
        <taxon>Embryophyta</taxon>
        <taxon>Tracheophyta</taxon>
        <taxon>Spermatophyta</taxon>
        <taxon>Magnoliopsida</taxon>
        <taxon>eudicotyledons</taxon>
        <taxon>Gunneridae</taxon>
        <taxon>Pentapetalae</taxon>
        <taxon>asterids</taxon>
        <taxon>lamiids</taxon>
        <taxon>Gentianales</taxon>
        <taxon>Rubiaceae</taxon>
        <taxon>Cinchonoideae</taxon>
        <taxon>Cinchoneae</taxon>
        <taxon>Cinchona</taxon>
    </lineage>
</organism>
<keyword evidence="2" id="KW-0472">Membrane</keyword>
<evidence type="ECO:0000256" key="1">
    <source>
        <dbReference type="SAM" id="MobiDB-lite"/>
    </source>
</evidence>
<dbReference type="EMBL" id="JBJUIK010000008">
    <property type="protein sequence ID" value="KAL3520579.1"/>
    <property type="molecule type" value="Genomic_DNA"/>
</dbReference>
<name>A0ABD2ZN68_9GENT</name>
<keyword evidence="2" id="KW-0812">Transmembrane</keyword>
<feature type="transmembrane region" description="Helical" evidence="2">
    <location>
        <begin position="115"/>
        <end position="138"/>
    </location>
</feature>
<dbReference type="PANTHER" id="PTHR33825:SF14">
    <property type="entry name" value="CHITINASE-LIKE PROTEIN"/>
    <property type="match status" value="1"/>
</dbReference>
<protein>
    <submittedName>
        <fullName evidence="3">Uncharacterized protein</fullName>
    </submittedName>
</protein>
<feature type="region of interest" description="Disordered" evidence="1">
    <location>
        <begin position="67"/>
        <end position="90"/>
    </location>
</feature>
<keyword evidence="2" id="KW-1133">Transmembrane helix</keyword>
<evidence type="ECO:0000256" key="2">
    <source>
        <dbReference type="SAM" id="Phobius"/>
    </source>
</evidence>
<evidence type="ECO:0000313" key="3">
    <source>
        <dbReference type="EMBL" id="KAL3520579.1"/>
    </source>
</evidence>
<comment type="caution">
    <text evidence="3">The sequence shown here is derived from an EMBL/GenBank/DDBJ whole genome shotgun (WGS) entry which is preliminary data.</text>
</comment>
<feature type="compositionally biased region" description="Polar residues" evidence="1">
    <location>
        <begin position="71"/>
        <end position="81"/>
    </location>
</feature>
<dbReference type="PANTHER" id="PTHR33825">
    <property type="entry name" value="CHITINASE-LIKE PROTEIN"/>
    <property type="match status" value="1"/>
</dbReference>
<keyword evidence="4" id="KW-1185">Reference proteome</keyword>
<dbReference type="AlphaFoldDB" id="A0ABD2ZN68"/>
<evidence type="ECO:0000313" key="4">
    <source>
        <dbReference type="Proteomes" id="UP001630127"/>
    </source>
</evidence>